<protein>
    <recommendedName>
        <fullName evidence="3">F-box domain-containing protein</fullName>
    </recommendedName>
</protein>
<dbReference type="AlphaFoldDB" id="A0A5J9VSC2"/>
<dbReference type="Gramene" id="TVU38461">
    <property type="protein sequence ID" value="TVU38461"/>
    <property type="gene ID" value="EJB05_11832"/>
</dbReference>
<feature type="non-terminal residue" evidence="1">
    <location>
        <position position="1"/>
    </location>
</feature>
<accession>A0A5J9VSC2</accession>
<dbReference type="PANTHER" id="PTHR31264:SF32">
    <property type="entry name" value="F-BOX DOMAIN-CONTAINING PROTEIN"/>
    <property type="match status" value="1"/>
</dbReference>
<keyword evidence="2" id="KW-1185">Reference proteome</keyword>
<name>A0A5J9VSC2_9POAL</name>
<evidence type="ECO:0000313" key="2">
    <source>
        <dbReference type="Proteomes" id="UP000324897"/>
    </source>
</evidence>
<dbReference type="OrthoDB" id="643896at2759"/>
<dbReference type="Proteomes" id="UP000324897">
    <property type="component" value="Chromosome 4"/>
</dbReference>
<reference evidence="1 2" key="1">
    <citation type="journal article" date="2019" name="Sci. Rep.">
        <title>A high-quality genome of Eragrostis curvula grass provides insights into Poaceae evolution and supports new strategies to enhance forage quality.</title>
        <authorList>
            <person name="Carballo J."/>
            <person name="Santos B.A.C.M."/>
            <person name="Zappacosta D."/>
            <person name="Garbus I."/>
            <person name="Selva J.P."/>
            <person name="Gallo C.A."/>
            <person name="Diaz A."/>
            <person name="Albertini E."/>
            <person name="Caccamo M."/>
            <person name="Echenique V."/>
        </authorList>
    </citation>
    <scope>NUCLEOTIDE SEQUENCE [LARGE SCALE GENOMIC DNA]</scope>
    <source>
        <strain evidence="2">cv. Victoria</strain>
        <tissue evidence="1">Leaf</tissue>
    </source>
</reference>
<comment type="caution">
    <text evidence="1">The sequence shown here is derived from an EMBL/GenBank/DDBJ whole genome shotgun (WGS) entry which is preliminary data.</text>
</comment>
<gene>
    <name evidence="1" type="ORF">EJB05_11832</name>
</gene>
<proteinExistence type="predicted"/>
<sequence>MAQPAVEVLPFTDDILAEILIHLPTLGDFGRACASCPAFRRVITAPSFLRRLRALHPPLLLGIHTGDAGFLPAEAPHPSAPAGRALAAAADFSLSFLPYPDRWRLRDFRDGLALLSAIPDEYYYNPGRHDGLVIIQDLAVCDPLHRRYLRLPSVPVDRADLIERREIMHFEPFLDPSGKDEGDTSFRVICLVYDKTKMSIFLFSSKKGRWCAVAFDGWKDLVAGSLNRCRGLVPELSPRCYAHGCVCWVMCRRNKLLMLDTQLMKFSDIDVPPASRRHTRAIVEAGEGRLGMFALHFHLGNGTYDLCYTVLPNDGLGTNHLHPEVIIPLPSNHSYTIIGAAGGFLLLAGRIEDQEEPNYDCFSLNLKTFQLERFCGGKNVVSLAHVLAGFPPSLSAPAI</sequence>
<dbReference type="InterPro" id="IPR036047">
    <property type="entry name" value="F-box-like_dom_sf"/>
</dbReference>
<evidence type="ECO:0000313" key="1">
    <source>
        <dbReference type="EMBL" id="TVU38461.1"/>
    </source>
</evidence>
<dbReference type="SUPFAM" id="SSF81383">
    <property type="entry name" value="F-box domain"/>
    <property type="match status" value="1"/>
</dbReference>
<evidence type="ECO:0008006" key="3">
    <source>
        <dbReference type="Google" id="ProtNLM"/>
    </source>
</evidence>
<dbReference type="PANTHER" id="PTHR31264">
    <property type="entry name" value="OS07G0554500 PROTEIN-RELATED"/>
    <property type="match status" value="1"/>
</dbReference>
<organism evidence="1 2">
    <name type="scientific">Eragrostis curvula</name>
    <name type="common">weeping love grass</name>
    <dbReference type="NCBI Taxonomy" id="38414"/>
    <lineage>
        <taxon>Eukaryota</taxon>
        <taxon>Viridiplantae</taxon>
        <taxon>Streptophyta</taxon>
        <taxon>Embryophyta</taxon>
        <taxon>Tracheophyta</taxon>
        <taxon>Spermatophyta</taxon>
        <taxon>Magnoliopsida</taxon>
        <taxon>Liliopsida</taxon>
        <taxon>Poales</taxon>
        <taxon>Poaceae</taxon>
        <taxon>PACMAD clade</taxon>
        <taxon>Chloridoideae</taxon>
        <taxon>Eragrostideae</taxon>
        <taxon>Eragrostidinae</taxon>
        <taxon>Eragrostis</taxon>
    </lineage>
</organism>
<dbReference type="EMBL" id="RWGY01000007">
    <property type="protein sequence ID" value="TVU38461.1"/>
    <property type="molecule type" value="Genomic_DNA"/>
</dbReference>